<dbReference type="SUPFAM" id="SSF53067">
    <property type="entry name" value="Actin-like ATPase domain"/>
    <property type="match status" value="2"/>
</dbReference>
<dbReference type="Proteomes" id="UP001597383">
    <property type="component" value="Unassembled WGS sequence"/>
</dbReference>
<dbReference type="InterPro" id="IPR000577">
    <property type="entry name" value="Carb_kinase_FGGY"/>
</dbReference>
<sequence>MEKYLMAIDAGTGSVRVILFDSLGNELTVSQAEWIHKEDPRYPGSMDFDVKTNIGIITDLIKETITSSKINPKDIVSISTTSMREAIVLYDEDGKEIWSCANVDSRSVEEVSNLHELSERLESEIYNVSGQTFSLGAIPRILWVKNNLPDTYQRIKFVTMLNDWITYRLTDVISVEPSNGCTTGLFDINNRNWDSSIAKKTGLRNDIYPVVFESGSVIGNVTDKMAALTGLSNQTKVVAGGGDAQLGCIGMGVMDEGHAAVLGGSFWQYEYTTKNVQMDDQCRVRINCHAVPNTWQYEAIAFFPGLVMRWFRDSFCELEKYLQEKTGESIYSQMEKRAQQVPVGSNGMMSTFSDRMNYIAWRHAAPSFINFKLDSKKYNKASFYRAIMENAAFVTKANIELVNEITNTSPEVIVFGGGASKSDLWCQIISDVLNKPVKIPVVRESTALGAAICAGVGAGIYENFDDATSKVVKFNKTFHPIEDNNLVYEELYQNWKNVYKNQLDLADKGLTEHMWIAPGLSINKGVLAK</sequence>
<dbReference type="Pfam" id="PF00370">
    <property type="entry name" value="FGGY_N"/>
    <property type="match status" value="1"/>
</dbReference>
<dbReference type="GO" id="GO:0016301">
    <property type="term" value="F:kinase activity"/>
    <property type="evidence" value="ECO:0007669"/>
    <property type="project" value="UniProtKB-KW"/>
</dbReference>
<keyword evidence="4 7" id="KW-0418">Kinase</keyword>
<keyword evidence="3 7" id="KW-0808">Transferase</keyword>
<dbReference type="InterPro" id="IPR033676">
    <property type="entry name" value="AI-2_kinase"/>
</dbReference>
<dbReference type="PANTHER" id="PTHR43095">
    <property type="entry name" value="SUGAR KINASE"/>
    <property type="match status" value="1"/>
</dbReference>
<dbReference type="PIRSF" id="PIRSF000538">
    <property type="entry name" value="GlpK"/>
    <property type="match status" value="1"/>
</dbReference>
<dbReference type="PANTHER" id="PTHR43095:SF5">
    <property type="entry name" value="XYLULOSE KINASE"/>
    <property type="match status" value="1"/>
</dbReference>
<feature type="domain" description="Carbohydrate kinase FGGY C-terminal" evidence="6">
    <location>
        <begin position="291"/>
        <end position="457"/>
    </location>
</feature>
<dbReference type="Pfam" id="PF02782">
    <property type="entry name" value="FGGY_C"/>
    <property type="match status" value="1"/>
</dbReference>
<organism evidence="7 8">
    <name type="scientific">Ornithinibacillus salinisoli</name>
    <dbReference type="NCBI Taxonomy" id="1848459"/>
    <lineage>
        <taxon>Bacteria</taxon>
        <taxon>Bacillati</taxon>
        <taxon>Bacillota</taxon>
        <taxon>Bacilli</taxon>
        <taxon>Bacillales</taxon>
        <taxon>Bacillaceae</taxon>
        <taxon>Ornithinibacillus</taxon>
    </lineage>
</organism>
<evidence type="ECO:0000259" key="5">
    <source>
        <dbReference type="Pfam" id="PF00370"/>
    </source>
</evidence>
<dbReference type="EMBL" id="JBHUHQ010000015">
    <property type="protein sequence ID" value="MFD2044646.1"/>
    <property type="molecule type" value="Genomic_DNA"/>
</dbReference>
<comment type="caution">
    <text evidence="7">The sequence shown here is derived from an EMBL/GenBank/DDBJ whole genome shotgun (WGS) entry which is preliminary data.</text>
</comment>
<dbReference type="InterPro" id="IPR018484">
    <property type="entry name" value="FGGY_N"/>
</dbReference>
<dbReference type="Gene3D" id="3.30.420.40">
    <property type="match status" value="2"/>
</dbReference>
<evidence type="ECO:0000256" key="2">
    <source>
        <dbReference type="ARBA" id="ARBA00022490"/>
    </source>
</evidence>
<gene>
    <name evidence="7" type="primary">lsrK</name>
    <name evidence="7" type="ORF">ACFSJF_10240</name>
</gene>
<evidence type="ECO:0000313" key="8">
    <source>
        <dbReference type="Proteomes" id="UP001597383"/>
    </source>
</evidence>
<accession>A0ABW4VZY1</accession>
<evidence type="ECO:0000313" key="7">
    <source>
        <dbReference type="EMBL" id="MFD2044646.1"/>
    </source>
</evidence>
<evidence type="ECO:0000259" key="6">
    <source>
        <dbReference type="Pfam" id="PF02782"/>
    </source>
</evidence>
<dbReference type="RefSeq" id="WP_377556119.1">
    <property type="nucleotide sequence ID" value="NZ_JBHUHQ010000015.1"/>
</dbReference>
<dbReference type="InterPro" id="IPR018485">
    <property type="entry name" value="FGGY_C"/>
</dbReference>
<evidence type="ECO:0000256" key="3">
    <source>
        <dbReference type="ARBA" id="ARBA00022679"/>
    </source>
</evidence>
<keyword evidence="2" id="KW-0963">Cytoplasm</keyword>
<protein>
    <submittedName>
        <fullName evidence="7">Autoinducer-2 kinase</fullName>
        <ecNumber evidence="7">2.7.1.189</ecNumber>
    </submittedName>
</protein>
<dbReference type="CDD" id="cd07775">
    <property type="entry name" value="ASKHA_NBD_FGGY_AI-2K"/>
    <property type="match status" value="1"/>
</dbReference>
<evidence type="ECO:0000256" key="4">
    <source>
        <dbReference type="ARBA" id="ARBA00022777"/>
    </source>
</evidence>
<name>A0ABW4VZY1_9BACI</name>
<feature type="domain" description="Carbohydrate kinase FGGY N-terminal" evidence="5">
    <location>
        <begin position="4"/>
        <end position="250"/>
    </location>
</feature>
<keyword evidence="8" id="KW-1185">Reference proteome</keyword>
<reference evidence="8" key="1">
    <citation type="journal article" date="2019" name="Int. J. Syst. Evol. Microbiol.">
        <title>The Global Catalogue of Microorganisms (GCM) 10K type strain sequencing project: providing services to taxonomists for standard genome sequencing and annotation.</title>
        <authorList>
            <consortium name="The Broad Institute Genomics Platform"/>
            <consortium name="The Broad Institute Genome Sequencing Center for Infectious Disease"/>
            <person name="Wu L."/>
            <person name="Ma J."/>
        </authorList>
    </citation>
    <scope>NUCLEOTIDE SEQUENCE [LARGE SCALE GENOMIC DNA]</scope>
    <source>
        <strain evidence="8">R28</strain>
    </source>
</reference>
<proteinExistence type="inferred from homology"/>
<dbReference type="InterPro" id="IPR043129">
    <property type="entry name" value="ATPase_NBD"/>
</dbReference>
<dbReference type="InterPro" id="IPR050406">
    <property type="entry name" value="FGGY_Carb_Kinase"/>
</dbReference>
<dbReference type="NCBIfam" id="NF008187">
    <property type="entry name" value="PRK10939.1"/>
    <property type="match status" value="1"/>
</dbReference>
<comment type="similarity">
    <text evidence="1">Belongs to the FGGY kinase family.</text>
</comment>
<evidence type="ECO:0000256" key="1">
    <source>
        <dbReference type="ARBA" id="ARBA00009156"/>
    </source>
</evidence>
<dbReference type="EC" id="2.7.1.189" evidence="7"/>